<proteinExistence type="predicted"/>
<reference evidence="2 3" key="1">
    <citation type="journal article" date="2016" name="DNA Res.">
        <title>Genome sequence of Aspergillus luchuensis NBRC 4314.</title>
        <authorList>
            <person name="Yamada O."/>
            <person name="Machida M."/>
            <person name="Hosoyama A."/>
            <person name="Goto M."/>
            <person name="Takahashi T."/>
            <person name="Futagami T."/>
            <person name="Yamagata Y."/>
            <person name="Takeuchi M."/>
            <person name="Kobayashi T."/>
            <person name="Koike H."/>
            <person name="Abe K."/>
            <person name="Asai K."/>
            <person name="Arita M."/>
            <person name="Fujita N."/>
            <person name="Fukuda K."/>
            <person name="Higa K."/>
            <person name="Horikawa H."/>
            <person name="Ishikawa T."/>
            <person name="Jinno K."/>
            <person name="Kato Y."/>
            <person name="Kirimura K."/>
            <person name="Mizutani O."/>
            <person name="Nakasone K."/>
            <person name="Sano M."/>
            <person name="Shiraishi Y."/>
            <person name="Tsukahara M."/>
            <person name="Gomi K."/>
        </authorList>
    </citation>
    <scope>NUCLEOTIDE SEQUENCE [LARGE SCALE GENOMIC DNA]</scope>
    <source>
        <strain evidence="2 3">RIB 2604</strain>
    </source>
</reference>
<sequence>MVDTRGTDPSLDEAASSELPVPSVTDSAAHGEFSCAPFEGVSAPAGPGSFLGRLSSNQTPWGQSSAVMKTSCMPCLFPFTGLT</sequence>
<dbReference type="Proteomes" id="UP000075230">
    <property type="component" value="Unassembled WGS sequence"/>
</dbReference>
<protein>
    <submittedName>
        <fullName evidence="2">Phosphoinositide phosphatase</fullName>
    </submittedName>
</protein>
<evidence type="ECO:0000313" key="2">
    <source>
        <dbReference type="EMBL" id="GAT21554.1"/>
    </source>
</evidence>
<accession>A0A146F5I8</accession>
<dbReference type="EMBL" id="BCWF01000010">
    <property type="protein sequence ID" value="GAT21554.1"/>
    <property type="molecule type" value="Genomic_DNA"/>
</dbReference>
<reference evidence="3" key="2">
    <citation type="submission" date="2016-02" db="EMBL/GenBank/DDBJ databases">
        <title>Genome sequencing of Aspergillus luchuensis NBRC 4314.</title>
        <authorList>
            <person name="Yamada O."/>
        </authorList>
    </citation>
    <scope>NUCLEOTIDE SEQUENCE [LARGE SCALE GENOMIC DNA]</scope>
    <source>
        <strain evidence="3">RIB 2604</strain>
    </source>
</reference>
<evidence type="ECO:0000313" key="3">
    <source>
        <dbReference type="Proteomes" id="UP000075230"/>
    </source>
</evidence>
<feature type="region of interest" description="Disordered" evidence="1">
    <location>
        <begin position="1"/>
        <end position="27"/>
    </location>
</feature>
<gene>
    <name evidence="2" type="ORF">RIB2604_01004450</name>
</gene>
<organism evidence="2 3">
    <name type="scientific">Aspergillus kawachii</name>
    <name type="common">White koji mold</name>
    <name type="synonym">Aspergillus awamori var. kawachi</name>
    <dbReference type="NCBI Taxonomy" id="1069201"/>
    <lineage>
        <taxon>Eukaryota</taxon>
        <taxon>Fungi</taxon>
        <taxon>Dikarya</taxon>
        <taxon>Ascomycota</taxon>
        <taxon>Pezizomycotina</taxon>
        <taxon>Eurotiomycetes</taxon>
        <taxon>Eurotiomycetidae</taxon>
        <taxon>Eurotiales</taxon>
        <taxon>Aspergillaceae</taxon>
        <taxon>Aspergillus</taxon>
        <taxon>Aspergillus subgen. Circumdati</taxon>
    </lineage>
</organism>
<dbReference type="AlphaFoldDB" id="A0A146F5I8"/>
<comment type="caution">
    <text evidence="2">The sequence shown here is derived from an EMBL/GenBank/DDBJ whole genome shotgun (WGS) entry which is preliminary data.</text>
</comment>
<evidence type="ECO:0000256" key="1">
    <source>
        <dbReference type="SAM" id="MobiDB-lite"/>
    </source>
</evidence>
<name>A0A146F5I8_ASPKA</name>